<evidence type="ECO:0000256" key="1">
    <source>
        <dbReference type="SAM" id="Phobius"/>
    </source>
</evidence>
<evidence type="ECO:0000313" key="5">
    <source>
        <dbReference type="Proteomes" id="UP000650994"/>
    </source>
</evidence>
<dbReference type="EMBL" id="FRBH01000003">
    <property type="protein sequence ID" value="SHK78893.1"/>
    <property type="molecule type" value="Genomic_DNA"/>
</dbReference>
<keyword evidence="1" id="KW-1133">Transmembrane helix</keyword>
<feature type="transmembrane region" description="Helical" evidence="1">
    <location>
        <begin position="70"/>
        <end position="90"/>
    </location>
</feature>
<dbReference type="OrthoDB" id="1120881at2"/>
<reference evidence="2" key="5">
    <citation type="submission" date="2024-05" db="EMBL/GenBank/DDBJ databases">
        <authorList>
            <person name="Sun Q."/>
            <person name="Zhou Y."/>
        </authorList>
    </citation>
    <scope>NUCLEOTIDE SEQUENCE</scope>
    <source>
        <strain evidence="2">CGMCC 1.12707</strain>
    </source>
</reference>
<feature type="transmembrane region" description="Helical" evidence="1">
    <location>
        <begin position="110"/>
        <end position="129"/>
    </location>
</feature>
<dbReference type="STRING" id="1434701.SAMN05443634_103263"/>
<sequence>MNEKDPINSLNEIKSMMQKSSKFTSINGWSGIWAGFVGIISAAIAHFILLGNSSNYSNYQEFSDVSTVRLELILLGIVTVIIAATGGFYFMIKKSSKDNIKFINPVTKRILKRFCFILFIGGIVCLLFIKNLNLLYFAPSTLLFYGLALFHVERDTITEIKYLAITEIFLGLLAYYFIYNGLLFWLIGFGVLHVVFGIWIILKYRNKA</sequence>
<feature type="transmembrane region" description="Helical" evidence="1">
    <location>
        <begin position="160"/>
        <end position="178"/>
    </location>
</feature>
<protein>
    <submittedName>
        <fullName evidence="3">Uncharacterized protein</fullName>
    </submittedName>
</protein>
<organism evidence="3 4">
    <name type="scientific">Chishuiella changwenlii</name>
    <dbReference type="NCBI Taxonomy" id="1434701"/>
    <lineage>
        <taxon>Bacteria</taxon>
        <taxon>Pseudomonadati</taxon>
        <taxon>Bacteroidota</taxon>
        <taxon>Flavobacteriia</taxon>
        <taxon>Flavobacteriales</taxon>
        <taxon>Weeksellaceae</taxon>
        <taxon>Chishuiella</taxon>
    </lineage>
</organism>
<keyword evidence="1" id="KW-0472">Membrane</keyword>
<dbReference type="Proteomes" id="UP000184120">
    <property type="component" value="Unassembled WGS sequence"/>
</dbReference>
<evidence type="ECO:0000313" key="2">
    <source>
        <dbReference type="EMBL" id="GGF09773.1"/>
    </source>
</evidence>
<feature type="transmembrane region" description="Helical" evidence="1">
    <location>
        <begin position="26"/>
        <end position="50"/>
    </location>
</feature>
<name>A0A1M6VBL1_9FLAO</name>
<dbReference type="RefSeq" id="WP_072930289.1">
    <property type="nucleotide sequence ID" value="NZ_BMFL01000024.1"/>
</dbReference>
<reference evidence="3" key="3">
    <citation type="submission" date="2016-11" db="EMBL/GenBank/DDBJ databases">
        <authorList>
            <person name="Jaros S."/>
            <person name="Januszkiewicz K."/>
            <person name="Wedrychowicz H."/>
        </authorList>
    </citation>
    <scope>NUCLEOTIDE SEQUENCE [LARGE SCALE GENOMIC DNA]</scope>
    <source>
        <strain evidence="3">DSM 27989</strain>
    </source>
</reference>
<reference evidence="5" key="4">
    <citation type="journal article" date="2019" name="Int. J. Syst. Evol. Microbiol.">
        <title>The Global Catalogue of Microorganisms (GCM) 10K type strain sequencing project: providing services to taxonomists for standard genome sequencing and annotation.</title>
        <authorList>
            <consortium name="The Broad Institute Genomics Platform"/>
            <consortium name="The Broad Institute Genome Sequencing Center for Infectious Disease"/>
            <person name="Wu L."/>
            <person name="Ma J."/>
        </authorList>
    </citation>
    <scope>NUCLEOTIDE SEQUENCE [LARGE SCALE GENOMIC DNA]</scope>
    <source>
        <strain evidence="5">CGMCC 1.12707</strain>
    </source>
</reference>
<accession>A0A1M6VBL1</accession>
<evidence type="ECO:0000313" key="3">
    <source>
        <dbReference type="EMBL" id="SHK78893.1"/>
    </source>
</evidence>
<proteinExistence type="predicted"/>
<feature type="transmembrane region" description="Helical" evidence="1">
    <location>
        <begin position="135"/>
        <end position="153"/>
    </location>
</feature>
<feature type="transmembrane region" description="Helical" evidence="1">
    <location>
        <begin position="184"/>
        <end position="202"/>
    </location>
</feature>
<gene>
    <name evidence="2" type="ORF">GCM10010984_28660</name>
    <name evidence="3" type="ORF">SAMN05443634_103263</name>
</gene>
<reference evidence="2" key="1">
    <citation type="journal article" date="2014" name="Int. J. Syst. Evol. Microbiol.">
        <title>Complete genome of a new Firmicutes species belonging to the dominant human colonic microbiota ('Ruminococcus bicirculans') reveals two chromosomes and a selective capacity to utilize plant glucans.</title>
        <authorList>
            <consortium name="NISC Comparative Sequencing Program"/>
            <person name="Wegmann U."/>
            <person name="Louis P."/>
            <person name="Goesmann A."/>
            <person name="Henrissat B."/>
            <person name="Duncan S.H."/>
            <person name="Flint H.J."/>
        </authorList>
    </citation>
    <scope>NUCLEOTIDE SEQUENCE</scope>
    <source>
        <strain evidence="2">CGMCC 1.12707</strain>
    </source>
</reference>
<dbReference type="Proteomes" id="UP000650994">
    <property type="component" value="Unassembled WGS sequence"/>
</dbReference>
<evidence type="ECO:0000313" key="4">
    <source>
        <dbReference type="Proteomes" id="UP000184120"/>
    </source>
</evidence>
<keyword evidence="5" id="KW-1185">Reference proteome</keyword>
<keyword evidence="1" id="KW-0812">Transmembrane</keyword>
<reference evidence="4" key="2">
    <citation type="submission" date="2016-11" db="EMBL/GenBank/DDBJ databases">
        <authorList>
            <person name="Varghese N."/>
            <person name="Submissions S."/>
        </authorList>
    </citation>
    <scope>NUCLEOTIDE SEQUENCE [LARGE SCALE GENOMIC DNA]</scope>
    <source>
        <strain evidence="4">DSM 27989</strain>
    </source>
</reference>
<dbReference type="AlphaFoldDB" id="A0A1M6VBL1"/>
<dbReference type="EMBL" id="BMFL01000024">
    <property type="protein sequence ID" value="GGF09773.1"/>
    <property type="molecule type" value="Genomic_DNA"/>
</dbReference>